<sequence>MPSTPSRTPTPDYEGAFTEISTDEHWGDTGRPLTEFEIGIKKLHDQRNRVRAGLRDNRLAKIAEQKEAFRAKRMDTEASRQAPTLGEAINATFMANFDALDEANNVGKPISLFTASRNPNVISARLKQMPSGREIIEILDSSDMDQDMKTSFIQGSASKPLTVSAPVHNLVLTKADEERLYEIAEEIEKASEEIRLAGEERSEKLDHILDRLEDGQTGDDECLDLLEEFSHILNGPDVIAEKVKKLVPVVEIPVFRNRRE</sequence>
<organism evidence="2 3">
    <name type="scientific">Paramarasmius palmivorus</name>
    <dbReference type="NCBI Taxonomy" id="297713"/>
    <lineage>
        <taxon>Eukaryota</taxon>
        <taxon>Fungi</taxon>
        <taxon>Dikarya</taxon>
        <taxon>Basidiomycota</taxon>
        <taxon>Agaricomycotina</taxon>
        <taxon>Agaricomycetes</taxon>
        <taxon>Agaricomycetidae</taxon>
        <taxon>Agaricales</taxon>
        <taxon>Marasmiineae</taxon>
        <taxon>Marasmiaceae</taxon>
        <taxon>Paramarasmius</taxon>
    </lineage>
</organism>
<comment type="caution">
    <text evidence="2">The sequence shown here is derived from an EMBL/GenBank/DDBJ whole genome shotgun (WGS) entry which is preliminary data.</text>
</comment>
<evidence type="ECO:0000256" key="1">
    <source>
        <dbReference type="SAM" id="MobiDB-lite"/>
    </source>
</evidence>
<name>A0AAW0D7I7_9AGAR</name>
<dbReference type="EMBL" id="JAYKXP010000019">
    <property type="protein sequence ID" value="KAK7047540.1"/>
    <property type="molecule type" value="Genomic_DNA"/>
</dbReference>
<protein>
    <submittedName>
        <fullName evidence="2">Uncharacterized protein</fullName>
    </submittedName>
</protein>
<dbReference type="Proteomes" id="UP001383192">
    <property type="component" value="Unassembled WGS sequence"/>
</dbReference>
<proteinExistence type="predicted"/>
<evidence type="ECO:0000313" key="3">
    <source>
        <dbReference type="Proteomes" id="UP001383192"/>
    </source>
</evidence>
<keyword evidence="3" id="KW-1185">Reference proteome</keyword>
<reference evidence="2 3" key="1">
    <citation type="submission" date="2024-01" db="EMBL/GenBank/DDBJ databases">
        <title>A draft genome for a cacao thread blight-causing isolate of Paramarasmius palmivorus.</title>
        <authorList>
            <person name="Baruah I.K."/>
            <person name="Bukari Y."/>
            <person name="Amoako-Attah I."/>
            <person name="Meinhardt L.W."/>
            <person name="Bailey B.A."/>
            <person name="Cohen S.P."/>
        </authorList>
    </citation>
    <scope>NUCLEOTIDE SEQUENCE [LARGE SCALE GENOMIC DNA]</scope>
    <source>
        <strain evidence="2 3">GH-12</strain>
    </source>
</reference>
<evidence type="ECO:0000313" key="2">
    <source>
        <dbReference type="EMBL" id="KAK7047540.1"/>
    </source>
</evidence>
<dbReference type="AlphaFoldDB" id="A0AAW0D7I7"/>
<feature type="region of interest" description="Disordered" evidence="1">
    <location>
        <begin position="1"/>
        <end position="29"/>
    </location>
</feature>
<accession>A0AAW0D7I7</accession>
<gene>
    <name evidence="2" type="ORF">VNI00_006307</name>
</gene>